<dbReference type="SUPFAM" id="SSF53474">
    <property type="entry name" value="alpha/beta-Hydrolases"/>
    <property type="match status" value="1"/>
</dbReference>
<dbReference type="PANTHER" id="PTHR45856">
    <property type="entry name" value="ALPHA/BETA-HYDROLASES SUPERFAMILY PROTEIN"/>
    <property type="match status" value="1"/>
</dbReference>
<dbReference type="CDD" id="cd00519">
    <property type="entry name" value="Lipase_3"/>
    <property type="match status" value="1"/>
</dbReference>
<dbReference type="EMBL" id="BJWL01000024">
    <property type="protein sequence ID" value="GFZ14040.1"/>
    <property type="molecule type" value="Genomic_DNA"/>
</dbReference>
<dbReference type="Proteomes" id="UP000585474">
    <property type="component" value="Unassembled WGS sequence"/>
</dbReference>
<dbReference type="GO" id="GO:0016787">
    <property type="term" value="F:hydrolase activity"/>
    <property type="evidence" value="ECO:0007669"/>
    <property type="project" value="UniProtKB-KW"/>
</dbReference>
<dbReference type="InterPro" id="IPR002921">
    <property type="entry name" value="Fungal_lipase-type"/>
</dbReference>
<sequence length="273" mass="30527">MEIKSDANPYDFVDVGTNQALLRLVRRRLTGEIISDVNSYGFVAVGTKSSSIEMLEQNQALLRLVRCGLTGEYELNIKHKRHLADYNHTLATTLVEYASAGFVGVAKDLNAIVIAFRGTQEHSIPNWIEDLHWKQLDLNYPGMPDAMVHHGFYFAYHNTTVRPGVVNAVKRAKELYGNLDIMVTGHSMGGAMAAFCGLDLTVNHETGNVQVVTFGQPRIGNAAFVSYYGELVPNTIRVTNGHDIVPHLPPYYPHFAQKTYHHFPREVIFCIPD</sequence>
<dbReference type="PANTHER" id="PTHR45856:SF11">
    <property type="entry name" value="FUNGAL LIPASE-LIKE DOMAIN-CONTAINING PROTEIN"/>
    <property type="match status" value="1"/>
</dbReference>
<feature type="domain" description="Fungal lipase-type" evidence="2">
    <location>
        <begin position="113"/>
        <end position="250"/>
    </location>
</feature>
<gene>
    <name evidence="3" type="ORF">Acr_24g0002300</name>
</gene>
<reference evidence="3 4" key="1">
    <citation type="submission" date="2019-07" db="EMBL/GenBank/DDBJ databases">
        <title>De Novo Assembly of kiwifruit Actinidia rufa.</title>
        <authorList>
            <person name="Sugita-Konishi S."/>
            <person name="Sato K."/>
            <person name="Mori E."/>
            <person name="Abe Y."/>
            <person name="Kisaki G."/>
            <person name="Hamano K."/>
            <person name="Suezawa K."/>
            <person name="Otani M."/>
            <person name="Fukuda T."/>
            <person name="Manabe T."/>
            <person name="Gomi K."/>
            <person name="Tabuchi M."/>
            <person name="Akimitsu K."/>
            <person name="Kataoka I."/>
        </authorList>
    </citation>
    <scope>NUCLEOTIDE SEQUENCE [LARGE SCALE GENOMIC DNA]</scope>
    <source>
        <strain evidence="4">cv. Fuchu</strain>
    </source>
</reference>
<dbReference type="Gene3D" id="3.40.50.1820">
    <property type="entry name" value="alpha/beta hydrolase"/>
    <property type="match status" value="1"/>
</dbReference>
<keyword evidence="4" id="KW-1185">Reference proteome</keyword>
<proteinExistence type="predicted"/>
<dbReference type="AlphaFoldDB" id="A0A7J0GT88"/>
<evidence type="ECO:0000313" key="4">
    <source>
        <dbReference type="Proteomes" id="UP000585474"/>
    </source>
</evidence>
<accession>A0A7J0GT88</accession>
<dbReference type="OrthoDB" id="426718at2759"/>
<evidence type="ECO:0000256" key="1">
    <source>
        <dbReference type="ARBA" id="ARBA00022801"/>
    </source>
</evidence>
<dbReference type="InterPro" id="IPR029058">
    <property type="entry name" value="AB_hydrolase_fold"/>
</dbReference>
<name>A0A7J0GT88_9ERIC</name>
<organism evidence="3 4">
    <name type="scientific">Actinidia rufa</name>
    <dbReference type="NCBI Taxonomy" id="165716"/>
    <lineage>
        <taxon>Eukaryota</taxon>
        <taxon>Viridiplantae</taxon>
        <taxon>Streptophyta</taxon>
        <taxon>Embryophyta</taxon>
        <taxon>Tracheophyta</taxon>
        <taxon>Spermatophyta</taxon>
        <taxon>Magnoliopsida</taxon>
        <taxon>eudicotyledons</taxon>
        <taxon>Gunneridae</taxon>
        <taxon>Pentapetalae</taxon>
        <taxon>asterids</taxon>
        <taxon>Ericales</taxon>
        <taxon>Actinidiaceae</taxon>
        <taxon>Actinidia</taxon>
    </lineage>
</organism>
<keyword evidence="1 3" id="KW-0378">Hydrolase</keyword>
<dbReference type="GO" id="GO:0006629">
    <property type="term" value="P:lipid metabolic process"/>
    <property type="evidence" value="ECO:0007669"/>
    <property type="project" value="InterPro"/>
</dbReference>
<comment type="caution">
    <text evidence="3">The sequence shown here is derived from an EMBL/GenBank/DDBJ whole genome shotgun (WGS) entry which is preliminary data.</text>
</comment>
<dbReference type="Pfam" id="PF01764">
    <property type="entry name" value="Lipase_3"/>
    <property type="match status" value="1"/>
</dbReference>
<evidence type="ECO:0000313" key="3">
    <source>
        <dbReference type="EMBL" id="GFZ14040.1"/>
    </source>
</evidence>
<protein>
    <submittedName>
        <fullName evidence="3">Alpha/beta-Hydrolases superfamily protein</fullName>
    </submittedName>
</protein>
<dbReference type="InterPro" id="IPR051218">
    <property type="entry name" value="Sec_MonoDiacylglyc_Lipase"/>
</dbReference>
<evidence type="ECO:0000259" key="2">
    <source>
        <dbReference type="Pfam" id="PF01764"/>
    </source>
</evidence>